<comment type="caution">
    <text evidence="7">The sequence shown here is derived from an EMBL/GenBank/DDBJ whole genome shotgun (WGS) entry which is preliminary data.</text>
</comment>
<keyword evidence="3 4" id="KW-0067">ATP-binding</keyword>
<dbReference type="GO" id="GO:0046872">
    <property type="term" value="F:metal ion binding"/>
    <property type="evidence" value="ECO:0007669"/>
    <property type="project" value="UniProtKB-KW"/>
</dbReference>
<reference evidence="7 8" key="1">
    <citation type="submission" date="2015-12" db="EMBL/GenBank/DDBJ databases">
        <authorList>
            <person name="Shamseldin A."/>
            <person name="Moawad H."/>
            <person name="Abd El-Rahim W.M."/>
            <person name="Sadowsky M.J."/>
        </authorList>
    </citation>
    <scope>NUCLEOTIDE SEQUENCE [LARGE SCALE GENOMIC DNA]</scope>
    <source>
        <strain evidence="7 8">S43</strain>
    </source>
</reference>
<dbReference type="InterPro" id="IPR002698">
    <property type="entry name" value="FTHF_cligase"/>
</dbReference>
<feature type="binding site" evidence="4">
    <location>
        <position position="66"/>
    </location>
    <ligand>
        <name>substrate</name>
    </ligand>
</feature>
<dbReference type="GO" id="GO:0030272">
    <property type="term" value="F:5-formyltetrahydrofolate cyclo-ligase activity"/>
    <property type="evidence" value="ECO:0007669"/>
    <property type="project" value="UniProtKB-EC"/>
</dbReference>
<keyword evidence="5" id="KW-0460">Magnesium</keyword>
<evidence type="ECO:0000256" key="4">
    <source>
        <dbReference type="PIRSR" id="PIRSR006806-1"/>
    </source>
</evidence>
<dbReference type="InterPro" id="IPR037171">
    <property type="entry name" value="NagB/RpiA_transferase-like"/>
</dbReference>
<feature type="region of interest" description="Disordered" evidence="6">
    <location>
        <begin position="1"/>
        <end position="20"/>
    </location>
</feature>
<dbReference type="GO" id="GO:0035999">
    <property type="term" value="P:tetrahydrofolate interconversion"/>
    <property type="evidence" value="ECO:0007669"/>
    <property type="project" value="TreeGrafter"/>
</dbReference>
<dbReference type="InterPro" id="IPR024185">
    <property type="entry name" value="FTHF_cligase-like_sf"/>
</dbReference>
<dbReference type="PANTHER" id="PTHR23407:SF1">
    <property type="entry name" value="5-FORMYLTETRAHYDROFOLATE CYCLO-LIGASE"/>
    <property type="match status" value="1"/>
</dbReference>
<dbReference type="PANTHER" id="PTHR23407">
    <property type="entry name" value="ATPASE INHIBITOR/5-FORMYLTETRAHYDROFOLATE CYCLO-LIGASE"/>
    <property type="match status" value="1"/>
</dbReference>
<evidence type="ECO:0000256" key="1">
    <source>
        <dbReference type="ARBA" id="ARBA00010638"/>
    </source>
</evidence>
<evidence type="ECO:0000313" key="8">
    <source>
        <dbReference type="Proteomes" id="UP000234632"/>
    </source>
</evidence>
<dbReference type="NCBIfam" id="TIGR02727">
    <property type="entry name" value="MTHFS_bact"/>
    <property type="match status" value="1"/>
</dbReference>
<dbReference type="EC" id="6.3.3.2" evidence="5"/>
<evidence type="ECO:0000256" key="2">
    <source>
        <dbReference type="ARBA" id="ARBA00022741"/>
    </source>
</evidence>
<comment type="cofactor">
    <cofactor evidence="5">
        <name>Mg(2+)</name>
        <dbReference type="ChEBI" id="CHEBI:18420"/>
    </cofactor>
</comment>
<dbReference type="EMBL" id="LOMZ01000001">
    <property type="protein sequence ID" value="PLC12348.1"/>
    <property type="molecule type" value="Genomic_DNA"/>
</dbReference>
<dbReference type="SUPFAM" id="SSF100950">
    <property type="entry name" value="NagB/RpiA/CoA transferase-like"/>
    <property type="match status" value="1"/>
</dbReference>
<name>A0A2N4T284_9MICC</name>
<dbReference type="AlphaFoldDB" id="A0A2N4T284"/>
<dbReference type="GO" id="GO:0009396">
    <property type="term" value="P:folic acid-containing compound biosynthetic process"/>
    <property type="evidence" value="ECO:0007669"/>
    <property type="project" value="TreeGrafter"/>
</dbReference>
<accession>A0A2N4T284</accession>
<gene>
    <name evidence="7" type="ORF">AUQ48_08975</name>
</gene>
<dbReference type="Proteomes" id="UP000234632">
    <property type="component" value="Unassembled WGS sequence"/>
</dbReference>
<evidence type="ECO:0000256" key="5">
    <source>
        <dbReference type="RuleBase" id="RU361279"/>
    </source>
</evidence>
<evidence type="ECO:0000256" key="3">
    <source>
        <dbReference type="ARBA" id="ARBA00022840"/>
    </source>
</evidence>
<feature type="binding site" evidence="4">
    <location>
        <begin position="20"/>
        <end position="24"/>
    </location>
    <ligand>
        <name>ATP</name>
        <dbReference type="ChEBI" id="CHEBI:30616"/>
    </ligand>
</feature>
<feature type="binding site" evidence="4">
    <location>
        <begin position="150"/>
        <end position="158"/>
    </location>
    <ligand>
        <name>ATP</name>
        <dbReference type="ChEBI" id="CHEBI:30616"/>
    </ligand>
</feature>
<dbReference type="PIRSF" id="PIRSF006806">
    <property type="entry name" value="FTHF_cligase"/>
    <property type="match status" value="1"/>
</dbReference>
<feature type="compositionally biased region" description="Low complexity" evidence="6">
    <location>
        <begin position="1"/>
        <end position="16"/>
    </location>
</feature>
<keyword evidence="5" id="KW-0479">Metal-binding</keyword>
<dbReference type="Pfam" id="PF01812">
    <property type="entry name" value="5-FTHF_cyc-lig"/>
    <property type="match status" value="1"/>
</dbReference>
<proteinExistence type="inferred from homology"/>
<keyword evidence="2 4" id="KW-0547">Nucleotide-binding</keyword>
<dbReference type="GO" id="GO:0005524">
    <property type="term" value="F:ATP binding"/>
    <property type="evidence" value="ECO:0007669"/>
    <property type="project" value="UniProtKB-KW"/>
</dbReference>
<dbReference type="Gene3D" id="3.40.50.10420">
    <property type="entry name" value="NagB/RpiA/CoA transferase-like"/>
    <property type="match status" value="1"/>
</dbReference>
<protein>
    <recommendedName>
        <fullName evidence="5">5-formyltetrahydrofolate cyclo-ligase</fullName>
        <ecNumber evidence="5">6.3.3.2</ecNumber>
    </recommendedName>
</protein>
<comment type="catalytic activity">
    <reaction evidence="5">
        <text>(6S)-5-formyl-5,6,7,8-tetrahydrofolate + ATP = (6R)-5,10-methenyltetrahydrofolate + ADP + phosphate</text>
        <dbReference type="Rhea" id="RHEA:10488"/>
        <dbReference type="ChEBI" id="CHEBI:30616"/>
        <dbReference type="ChEBI" id="CHEBI:43474"/>
        <dbReference type="ChEBI" id="CHEBI:57455"/>
        <dbReference type="ChEBI" id="CHEBI:57457"/>
        <dbReference type="ChEBI" id="CHEBI:456216"/>
        <dbReference type="EC" id="6.3.3.2"/>
    </reaction>
</comment>
<feature type="binding site" evidence="4">
    <location>
        <position position="71"/>
    </location>
    <ligand>
        <name>substrate</name>
    </ligand>
</feature>
<sequence length="233" mass="24779">MTDPEAPAHDAAPTDTAEAKARLRRRLRAARARRSRAAREHAARGFDRHVAELLADRSHLDLAAFLPMPTEPPLEPALTTAHRRGHRVWVPVCEPGRRLAWARWTPGTAVHEGGLAALREPAGTRHGAEVMRSVGLLLVPALAVSRDGGRLGFGGGYYDRFLADLPRTAHPELRTAVCVFADEVLPAGGLPLEPLDAPVGLALTEDGTEVLRDGADGTPGGEGPAAWTGAPAR</sequence>
<comment type="similarity">
    <text evidence="1 5">Belongs to the 5-formyltetrahydrofolate cyclo-ligase family.</text>
</comment>
<feature type="region of interest" description="Disordered" evidence="6">
    <location>
        <begin position="211"/>
        <end position="233"/>
    </location>
</feature>
<organism evidence="7 8">
    <name type="scientific">Kocuria flava</name>
    <dbReference type="NCBI Taxonomy" id="446860"/>
    <lineage>
        <taxon>Bacteria</taxon>
        <taxon>Bacillati</taxon>
        <taxon>Actinomycetota</taxon>
        <taxon>Actinomycetes</taxon>
        <taxon>Micrococcales</taxon>
        <taxon>Micrococcaceae</taxon>
        <taxon>Kocuria</taxon>
    </lineage>
</organism>
<evidence type="ECO:0000256" key="6">
    <source>
        <dbReference type="SAM" id="MobiDB-lite"/>
    </source>
</evidence>
<evidence type="ECO:0000313" key="7">
    <source>
        <dbReference type="EMBL" id="PLC12348.1"/>
    </source>
</evidence>
<dbReference type="RefSeq" id="WP_101851951.1">
    <property type="nucleotide sequence ID" value="NZ_LOMZ01000001.1"/>
</dbReference>